<evidence type="ECO:0000313" key="2">
    <source>
        <dbReference type="EMBL" id="MDT0488133.1"/>
    </source>
</evidence>
<accession>A0ABU2VR86</accession>
<reference evidence="3" key="1">
    <citation type="submission" date="2023-07" db="EMBL/GenBank/DDBJ databases">
        <title>30 novel species of actinomycetes from the DSMZ collection.</title>
        <authorList>
            <person name="Nouioui I."/>
        </authorList>
    </citation>
    <scope>NUCLEOTIDE SEQUENCE [LARGE SCALE GENOMIC DNA]</scope>
    <source>
        <strain evidence="3">DSM 41640</strain>
    </source>
</reference>
<dbReference type="PANTHER" id="PTHR43649:SF33">
    <property type="entry name" value="POLYGALACTURONAN_RHAMNOGALACTURONAN-BINDING PROTEIN YTCQ"/>
    <property type="match status" value="1"/>
</dbReference>
<proteinExistence type="predicted"/>
<name>A0ABU2VR86_9ACTN</name>
<dbReference type="Proteomes" id="UP001183824">
    <property type="component" value="Unassembled WGS sequence"/>
</dbReference>
<evidence type="ECO:0000313" key="3">
    <source>
        <dbReference type="Proteomes" id="UP001183824"/>
    </source>
</evidence>
<dbReference type="RefSeq" id="WP_311720723.1">
    <property type="nucleotide sequence ID" value="NZ_JAVREZ010000038.1"/>
</dbReference>
<keyword evidence="3" id="KW-1185">Reference proteome</keyword>
<sequence length="454" mass="48426">MPTAAPPTLTLRTTKDLAMRRAVSVLATACVIGLTATACSDSTAGGAGAAPTGSVDATASLKGVKLTMWVAQNSVSEPKQVIEAFEKATGAKITTEVIPDPYESNVPTKLASGTKPDLMFWQPTGSTLPFVQPAQNLLQLDNEDWVSKLGKTEQSLGQVDGHRYAAIVTSPAVLGVYYNKAVFKKAGITEMPTSYDGMLADAKTIKEKTGVAPFFEVGGDKWPLQWQVQLQMTDLPQTFWDSLNKNKGSWTDKAIVDAITKYKTKVLDGGLAQKNYKTATFVDQGKAIMDGSAAMAVNVTSLQSEIQATSSTAEMDEKLGWFPLSNSAAKAEYSPDQTNGVVAFNTGDSKRQTAARQFMSFWLGADYPAYIKANKLVSVEPSVPNPDGLPQTAIAQAEALSTATGVFQVKALTAPDMHLALADMIYGKKTPQQVAQAAEDQFDQVLKARGVSGF</sequence>
<gene>
    <name evidence="2" type="ORF">RNB18_49645</name>
</gene>
<protein>
    <submittedName>
        <fullName evidence="2">Extracellular solute-binding protein</fullName>
    </submittedName>
</protein>
<dbReference type="PANTHER" id="PTHR43649">
    <property type="entry name" value="ARABINOSE-BINDING PROTEIN-RELATED"/>
    <property type="match status" value="1"/>
</dbReference>
<dbReference type="EMBL" id="JAVREZ010000038">
    <property type="protein sequence ID" value="MDT0488133.1"/>
    <property type="molecule type" value="Genomic_DNA"/>
</dbReference>
<dbReference type="InterPro" id="IPR050490">
    <property type="entry name" value="Bact_solute-bd_prot1"/>
</dbReference>
<dbReference type="Gene3D" id="3.40.190.10">
    <property type="entry name" value="Periplasmic binding protein-like II"/>
    <property type="match status" value="2"/>
</dbReference>
<keyword evidence="1" id="KW-0732">Signal</keyword>
<comment type="caution">
    <text evidence="2">The sequence shown here is derived from an EMBL/GenBank/DDBJ whole genome shotgun (WGS) entry which is preliminary data.</text>
</comment>
<evidence type="ECO:0000256" key="1">
    <source>
        <dbReference type="ARBA" id="ARBA00022729"/>
    </source>
</evidence>
<dbReference type="SUPFAM" id="SSF53850">
    <property type="entry name" value="Periplasmic binding protein-like II"/>
    <property type="match status" value="1"/>
</dbReference>
<organism evidence="2 3">
    <name type="scientific">Streptomyces doebereineriae</name>
    <dbReference type="NCBI Taxonomy" id="3075528"/>
    <lineage>
        <taxon>Bacteria</taxon>
        <taxon>Bacillati</taxon>
        <taxon>Actinomycetota</taxon>
        <taxon>Actinomycetes</taxon>
        <taxon>Kitasatosporales</taxon>
        <taxon>Streptomycetaceae</taxon>
        <taxon>Streptomyces</taxon>
    </lineage>
</organism>